<dbReference type="Pfam" id="PF00905">
    <property type="entry name" value="Transpeptidase"/>
    <property type="match status" value="1"/>
</dbReference>
<dbReference type="CDD" id="cd06577">
    <property type="entry name" value="PASTA_pknB"/>
    <property type="match status" value="1"/>
</dbReference>
<dbReference type="SMART" id="SM00740">
    <property type="entry name" value="PASTA"/>
    <property type="match status" value="1"/>
</dbReference>
<sequence>MAPRSTQHARRPVFRLLAAFAAVSAAGGVLSAGLVVPAVAATGSLTSEGVDIFNELPGDLGDRTLSEASTILYADGSPMAKVYDQNRSVVSFDQIAPVMRDAITSIEDDRFYSHGAVDMKGIVRALVSNAGGGSTQGASTLTQQFVKNVLVQQAVQEGDSEAAAAAVEHEGVDGYARKLREMKLAVGVEKEMSKDEILAGYLNVSYFQNNVYGVEAAAQYYFSKSAADLTLPEAALLAGMVQNPAAYNPVKYPEASVKRRNVVLARMLELGRIDQPTYDAAVASPLELRENPSRQGCLSAGTAAYFCDYVVRVVESDPTFGATPEDRRNLLRRGGLTITTTLNPVIQNITQQAVNDGVNPGQEVRSAASFVQPGTGHILAMAQDTTYSPDDDQIGVTVQNYNVSLAMGGTNGFQQGSTFKPFTLATWLKSGRSLNSTVAAPSSGDDPFSAFTACGQKLRGGRYPYSNSEGGGNGGSMTVRQATANSVNTAFMSMEKQLDLCDIANTAQSLGVYKAAPTPLDTVKSNPPTLELDRLPSMTLGTNLVYPLEIAGAYAAFAAEGNFCKPTAILQAVDTNGNPLQVPSADCKQVLDVNVARNVTEALRQGWTSGTAAGVTKAPLDGRQVASKTGTTNKSRDTWFAAYTPRLAGAVWVGHASEVKSLNGARINGRRISRVYGSTIAGPIWANAAGDSLDALNAPKFTFTDGTNDGLKTVAPNGKLRVPSVVGRSVSSATAALEAAGFDVQVSRSRVSSSKISAGLVAAQSARTAAAGATITLTRSSGAPPAPSPSPTPTQTSEAPSPSPSSEAPEDSPETADDE</sequence>
<feature type="region of interest" description="Disordered" evidence="9">
    <location>
        <begin position="775"/>
        <end position="819"/>
    </location>
</feature>
<dbReference type="InterPro" id="IPR036950">
    <property type="entry name" value="PBP_transglycosylase"/>
</dbReference>
<keyword evidence="2" id="KW-0645">Protease</keyword>
<keyword evidence="12" id="KW-1185">Reference proteome</keyword>
<name>A0ABV4I564_9ACTN</name>
<dbReference type="InterPro" id="IPR005543">
    <property type="entry name" value="PASTA_dom"/>
</dbReference>
<evidence type="ECO:0000313" key="11">
    <source>
        <dbReference type="EMBL" id="MEZ0492357.1"/>
    </source>
</evidence>
<reference evidence="11 12" key="1">
    <citation type="submission" date="2024-07" db="EMBL/GenBank/DDBJ databases">
        <authorList>
            <person name="Thanompreechachai J."/>
            <person name="Duangmal K."/>
        </authorList>
    </citation>
    <scope>NUCLEOTIDE SEQUENCE [LARGE SCALE GENOMIC DNA]</scope>
    <source>
        <strain evidence="11 12">TBRC 1896</strain>
    </source>
</reference>
<dbReference type="PANTHER" id="PTHR32282:SF33">
    <property type="entry name" value="PEPTIDOGLYCAN GLYCOSYLTRANSFERASE"/>
    <property type="match status" value="1"/>
</dbReference>
<evidence type="ECO:0000256" key="5">
    <source>
        <dbReference type="ARBA" id="ARBA00022801"/>
    </source>
</evidence>
<dbReference type="PANTHER" id="PTHR32282">
    <property type="entry name" value="BINDING PROTEIN TRANSPEPTIDASE, PUTATIVE-RELATED"/>
    <property type="match status" value="1"/>
</dbReference>
<accession>A0ABV4I564</accession>
<gene>
    <name evidence="11" type="ORF">AB2L28_08905</name>
</gene>
<dbReference type="Proteomes" id="UP001566476">
    <property type="component" value="Unassembled WGS sequence"/>
</dbReference>
<dbReference type="Gene3D" id="3.40.710.10">
    <property type="entry name" value="DD-peptidase/beta-lactamase superfamily"/>
    <property type="match status" value="1"/>
</dbReference>
<evidence type="ECO:0000256" key="4">
    <source>
        <dbReference type="ARBA" id="ARBA00022679"/>
    </source>
</evidence>
<evidence type="ECO:0000256" key="8">
    <source>
        <dbReference type="ARBA" id="ARBA00049902"/>
    </source>
</evidence>
<evidence type="ECO:0000313" key="12">
    <source>
        <dbReference type="Proteomes" id="UP001566476"/>
    </source>
</evidence>
<evidence type="ECO:0000259" key="10">
    <source>
        <dbReference type="PROSITE" id="PS51178"/>
    </source>
</evidence>
<dbReference type="Gene3D" id="1.10.3810.10">
    <property type="entry name" value="Biosynthetic peptidoglycan transglycosylase-like"/>
    <property type="match status" value="1"/>
</dbReference>
<evidence type="ECO:0000256" key="9">
    <source>
        <dbReference type="SAM" id="MobiDB-lite"/>
    </source>
</evidence>
<comment type="caution">
    <text evidence="11">The sequence shown here is derived from an EMBL/GenBank/DDBJ whole genome shotgun (WGS) entry which is preliminary data.</text>
</comment>
<dbReference type="SUPFAM" id="SSF53955">
    <property type="entry name" value="Lysozyme-like"/>
    <property type="match status" value="1"/>
</dbReference>
<evidence type="ECO:0000256" key="6">
    <source>
        <dbReference type="ARBA" id="ARBA00023268"/>
    </source>
</evidence>
<proteinExistence type="predicted"/>
<keyword evidence="3" id="KW-0328">Glycosyltransferase</keyword>
<dbReference type="InterPro" id="IPR050396">
    <property type="entry name" value="Glycosyltr_51/Transpeptidase"/>
</dbReference>
<comment type="catalytic activity">
    <reaction evidence="8">
        <text>[GlcNAc-(1-&gt;4)-Mur2Ac(oyl-L-Ala-gamma-D-Glu-L-Lys-D-Ala-D-Ala)](n)-di-trans,octa-cis-undecaprenyl diphosphate + beta-D-GlcNAc-(1-&gt;4)-Mur2Ac(oyl-L-Ala-gamma-D-Glu-L-Lys-D-Ala-D-Ala)-di-trans,octa-cis-undecaprenyl diphosphate = [GlcNAc-(1-&gt;4)-Mur2Ac(oyl-L-Ala-gamma-D-Glu-L-Lys-D-Ala-D-Ala)](n+1)-di-trans,octa-cis-undecaprenyl diphosphate + di-trans,octa-cis-undecaprenyl diphosphate + H(+)</text>
        <dbReference type="Rhea" id="RHEA:23708"/>
        <dbReference type="Rhea" id="RHEA-COMP:9602"/>
        <dbReference type="Rhea" id="RHEA-COMP:9603"/>
        <dbReference type="ChEBI" id="CHEBI:15378"/>
        <dbReference type="ChEBI" id="CHEBI:58405"/>
        <dbReference type="ChEBI" id="CHEBI:60033"/>
        <dbReference type="ChEBI" id="CHEBI:78435"/>
        <dbReference type="EC" id="2.4.99.28"/>
    </reaction>
</comment>
<dbReference type="Gene3D" id="3.30.10.20">
    <property type="match status" value="1"/>
</dbReference>
<feature type="domain" description="PASTA" evidence="10">
    <location>
        <begin position="718"/>
        <end position="781"/>
    </location>
</feature>
<feature type="compositionally biased region" description="Low complexity" evidence="9">
    <location>
        <begin position="793"/>
        <end position="807"/>
    </location>
</feature>
<dbReference type="Pfam" id="PF03793">
    <property type="entry name" value="PASTA"/>
    <property type="match status" value="1"/>
</dbReference>
<keyword evidence="6" id="KW-0511">Multifunctional enzyme</keyword>
<evidence type="ECO:0000256" key="7">
    <source>
        <dbReference type="ARBA" id="ARBA00034000"/>
    </source>
</evidence>
<dbReference type="SUPFAM" id="SSF56601">
    <property type="entry name" value="beta-lactamase/transpeptidase-like"/>
    <property type="match status" value="1"/>
</dbReference>
<organism evidence="11 12">
    <name type="scientific">Kineococcus mangrovi</name>
    <dbReference type="NCBI Taxonomy" id="1660183"/>
    <lineage>
        <taxon>Bacteria</taxon>
        <taxon>Bacillati</taxon>
        <taxon>Actinomycetota</taxon>
        <taxon>Actinomycetes</taxon>
        <taxon>Kineosporiales</taxon>
        <taxon>Kineosporiaceae</taxon>
        <taxon>Kineococcus</taxon>
    </lineage>
</organism>
<dbReference type="EMBL" id="JBGGTQ010000004">
    <property type="protein sequence ID" value="MEZ0492357.1"/>
    <property type="molecule type" value="Genomic_DNA"/>
</dbReference>
<feature type="compositionally biased region" description="Acidic residues" evidence="9">
    <location>
        <begin position="808"/>
        <end position="819"/>
    </location>
</feature>
<dbReference type="InterPro" id="IPR012338">
    <property type="entry name" value="Beta-lactam/transpept-like"/>
</dbReference>
<dbReference type="Pfam" id="PF00912">
    <property type="entry name" value="Transgly"/>
    <property type="match status" value="1"/>
</dbReference>
<keyword evidence="5" id="KW-0378">Hydrolase</keyword>
<evidence type="ECO:0000256" key="1">
    <source>
        <dbReference type="ARBA" id="ARBA00022645"/>
    </source>
</evidence>
<evidence type="ECO:0000256" key="2">
    <source>
        <dbReference type="ARBA" id="ARBA00022670"/>
    </source>
</evidence>
<dbReference type="InterPro" id="IPR001264">
    <property type="entry name" value="Glyco_trans_51"/>
</dbReference>
<dbReference type="PROSITE" id="PS51178">
    <property type="entry name" value="PASTA"/>
    <property type="match status" value="1"/>
</dbReference>
<comment type="catalytic activity">
    <reaction evidence="7">
        <text>Preferential cleavage: (Ac)2-L-Lys-D-Ala-|-D-Ala. Also transpeptidation of peptidyl-alanyl moieties that are N-acyl substituents of D-alanine.</text>
        <dbReference type="EC" id="3.4.16.4"/>
    </reaction>
</comment>
<dbReference type="InterPro" id="IPR023346">
    <property type="entry name" value="Lysozyme-like_dom_sf"/>
</dbReference>
<evidence type="ECO:0000256" key="3">
    <source>
        <dbReference type="ARBA" id="ARBA00022676"/>
    </source>
</evidence>
<keyword evidence="4" id="KW-0808">Transferase</keyword>
<protein>
    <submittedName>
        <fullName evidence="11">Penicillin-binding protein</fullName>
    </submittedName>
</protein>
<dbReference type="InterPro" id="IPR001460">
    <property type="entry name" value="PCN-bd_Tpept"/>
</dbReference>
<dbReference type="RefSeq" id="WP_370718411.1">
    <property type="nucleotide sequence ID" value="NZ_JBGGTQ010000004.1"/>
</dbReference>
<keyword evidence="1" id="KW-0121">Carboxypeptidase</keyword>